<keyword evidence="5" id="KW-0418">Kinase</keyword>
<dbReference type="EC" id="2.7.11.1" evidence="1"/>
<evidence type="ECO:0000313" key="17">
    <source>
        <dbReference type="RefSeq" id="XP_021114510.1"/>
    </source>
</evidence>
<evidence type="ECO:0000256" key="6">
    <source>
        <dbReference type="ARBA" id="ARBA00022840"/>
    </source>
</evidence>
<dbReference type="SUPFAM" id="SSF56112">
    <property type="entry name" value="Protein kinase-like (PK-like)"/>
    <property type="match status" value="1"/>
</dbReference>
<feature type="compositionally biased region" description="Low complexity" evidence="11">
    <location>
        <begin position="353"/>
        <end position="363"/>
    </location>
</feature>
<dbReference type="PROSITE" id="PS00107">
    <property type="entry name" value="PROTEIN_KINASE_ATP"/>
    <property type="match status" value="1"/>
</dbReference>
<dbReference type="GO" id="GO:0005737">
    <property type="term" value="C:cytoplasm"/>
    <property type="evidence" value="ECO:0007669"/>
    <property type="project" value="TreeGrafter"/>
</dbReference>
<evidence type="ECO:0000256" key="5">
    <source>
        <dbReference type="ARBA" id="ARBA00022777"/>
    </source>
</evidence>
<dbReference type="PROSITE" id="PS00108">
    <property type="entry name" value="PROTEIN_KINASE_ST"/>
    <property type="match status" value="1"/>
</dbReference>
<dbReference type="InterPro" id="IPR011009">
    <property type="entry name" value="Kinase-like_dom_sf"/>
</dbReference>
<evidence type="ECO:0000313" key="16">
    <source>
        <dbReference type="RefSeq" id="XP_021114477.1"/>
    </source>
</evidence>
<dbReference type="GO" id="GO:0035556">
    <property type="term" value="P:intracellular signal transduction"/>
    <property type="evidence" value="ECO:0007669"/>
    <property type="project" value="TreeGrafter"/>
</dbReference>
<evidence type="ECO:0000313" key="14">
    <source>
        <dbReference type="RefSeq" id="XP_021114389.1"/>
    </source>
</evidence>
<feature type="compositionally biased region" description="Polar residues" evidence="11">
    <location>
        <begin position="364"/>
        <end position="374"/>
    </location>
</feature>
<evidence type="ECO:0000256" key="10">
    <source>
        <dbReference type="RuleBase" id="RU000304"/>
    </source>
</evidence>
<dbReference type="GO" id="GO:0005524">
    <property type="term" value="F:ATP binding"/>
    <property type="evidence" value="ECO:0007669"/>
    <property type="project" value="UniProtKB-UniRule"/>
</dbReference>
<evidence type="ECO:0000256" key="9">
    <source>
        <dbReference type="PROSITE-ProRule" id="PRU10141"/>
    </source>
</evidence>
<feature type="domain" description="Protein kinase" evidence="12">
    <location>
        <begin position="26"/>
        <end position="275"/>
    </location>
</feature>
<feature type="region of interest" description="Disordered" evidence="11">
    <location>
        <begin position="343"/>
        <end position="444"/>
    </location>
</feature>
<dbReference type="Pfam" id="PF00069">
    <property type="entry name" value="Pkinase"/>
    <property type="match status" value="1"/>
</dbReference>
<dbReference type="FunFam" id="3.30.200.20:FF:000042">
    <property type="entry name" value="Aurora kinase A"/>
    <property type="match status" value="1"/>
</dbReference>
<keyword evidence="13" id="KW-1185">Reference proteome</keyword>
<dbReference type="GeneID" id="110349336"/>
<accession>A0AAX6T0X8</accession>
<dbReference type="Gene3D" id="1.10.510.10">
    <property type="entry name" value="Transferase(Phosphotransferase) domain 1"/>
    <property type="match status" value="1"/>
</dbReference>
<dbReference type="InterPro" id="IPR000719">
    <property type="entry name" value="Prot_kinase_dom"/>
</dbReference>
<proteinExistence type="inferred from homology"/>
<dbReference type="RefSeq" id="XP_021114477.1">
    <property type="nucleotide sequence ID" value="XM_021258818.1"/>
</dbReference>
<protein>
    <recommendedName>
        <fullName evidence="1">non-specific serine/threonine protein kinase</fullName>
        <ecNumber evidence="1">2.7.11.1</ecNumber>
    </recommendedName>
</protein>
<name>A0AAX6T0X8_HETGA</name>
<keyword evidence="2 10" id="KW-0723">Serine/threonine-protein kinase</keyword>
<dbReference type="PROSITE" id="PS50011">
    <property type="entry name" value="PROTEIN_KINASE_DOM"/>
    <property type="match status" value="1"/>
</dbReference>
<dbReference type="InterPro" id="IPR017441">
    <property type="entry name" value="Protein_kinase_ATP_BS"/>
</dbReference>
<feature type="compositionally biased region" description="Low complexity" evidence="11">
    <location>
        <begin position="429"/>
        <end position="444"/>
    </location>
</feature>
<dbReference type="SMART" id="SM00220">
    <property type="entry name" value="S_TKc"/>
    <property type="match status" value="1"/>
</dbReference>
<dbReference type="RefSeq" id="XP_021114389.1">
    <property type="nucleotide sequence ID" value="XM_021258730.1"/>
</dbReference>
<dbReference type="AlphaFoldDB" id="A0AAX6T0X8"/>
<dbReference type="FunFam" id="1.10.510.10:FF:000571">
    <property type="entry name" value="Maternal embryonic leucine zipper kinase"/>
    <property type="match status" value="1"/>
</dbReference>
<reference evidence="14 15" key="1">
    <citation type="submission" date="2025-04" db="UniProtKB">
        <authorList>
            <consortium name="RefSeq"/>
        </authorList>
    </citation>
    <scope>IDENTIFICATION</scope>
</reference>
<dbReference type="RefSeq" id="XP_021114510.1">
    <property type="nucleotide sequence ID" value="XM_021258851.1"/>
</dbReference>
<evidence type="ECO:0000259" key="12">
    <source>
        <dbReference type="PROSITE" id="PS50011"/>
    </source>
</evidence>
<dbReference type="PANTHER" id="PTHR24346">
    <property type="entry name" value="MAP/MICROTUBULE AFFINITY-REGULATING KINASE"/>
    <property type="match status" value="1"/>
</dbReference>
<dbReference type="CDD" id="cd14003">
    <property type="entry name" value="STKc_AMPK-like"/>
    <property type="match status" value="1"/>
</dbReference>
<keyword evidence="4 9" id="KW-0547">Nucleotide-binding</keyword>
<dbReference type="PANTHER" id="PTHR24346:SF30">
    <property type="entry name" value="MATERNAL EMBRYONIC LEUCINE ZIPPER KINASE"/>
    <property type="match status" value="1"/>
</dbReference>
<evidence type="ECO:0000256" key="4">
    <source>
        <dbReference type="ARBA" id="ARBA00022741"/>
    </source>
</evidence>
<evidence type="ECO:0000256" key="1">
    <source>
        <dbReference type="ARBA" id="ARBA00012513"/>
    </source>
</evidence>
<feature type="binding site" evidence="9">
    <location>
        <position position="55"/>
    </location>
    <ligand>
        <name>ATP</name>
        <dbReference type="ChEBI" id="CHEBI:30616"/>
    </ligand>
</feature>
<evidence type="ECO:0000256" key="8">
    <source>
        <dbReference type="ARBA" id="ARBA00048679"/>
    </source>
</evidence>
<feature type="compositionally biased region" description="Acidic residues" evidence="11">
    <location>
        <begin position="343"/>
        <end position="352"/>
    </location>
</feature>
<gene>
    <name evidence="14 15 16 17" type="primary">LOC110349336</name>
</gene>
<evidence type="ECO:0000256" key="7">
    <source>
        <dbReference type="ARBA" id="ARBA00047899"/>
    </source>
</evidence>
<organism evidence="13 15">
    <name type="scientific">Heterocephalus glaber</name>
    <name type="common">Naked mole rat</name>
    <dbReference type="NCBI Taxonomy" id="10181"/>
    <lineage>
        <taxon>Eukaryota</taxon>
        <taxon>Metazoa</taxon>
        <taxon>Chordata</taxon>
        <taxon>Craniata</taxon>
        <taxon>Vertebrata</taxon>
        <taxon>Euteleostomi</taxon>
        <taxon>Mammalia</taxon>
        <taxon>Eutheria</taxon>
        <taxon>Euarchontoglires</taxon>
        <taxon>Glires</taxon>
        <taxon>Rodentia</taxon>
        <taxon>Hystricomorpha</taxon>
        <taxon>Bathyergidae</taxon>
        <taxon>Heterocephalus</taxon>
    </lineage>
</organism>
<comment type="catalytic activity">
    <reaction evidence="7">
        <text>L-threonyl-[protein] + ATP = O-phospho-L-threonyl-[protein] + ADP + H(+)</text>
        <dbReference type="Rhea" id="RHEA:46608"/>
        <dbReference type="Rhea" id="RHEA-COMP:11060"/>
        <dbReference type="Rhea" id="RHEA-COMP:11605"/>
        <dbReference type="ChEBI" id="CHEBI:15378"/>
        <dbReference type="ChEBI" id="CHEBI:30013"/>
        <dbReference type="ChEBI" id="CHEBI:30616"/>
        <dbReference type="ChEBI" id="CHEBI:61977"/>
        <dbReference type="ChEBI" id="CHEBI:456216"/>
        <dbReference type="EC" id="2.7.11.1"/>
    </reaction>
</comment>
<keyword evidence="6 9" id="KW-0067">ATP-binding</keyword>
<evidence type="ECO:0000313" key="15">
    <source>
        <dbReference type="RefSeq" id="XP_021114440.1"/>
    </source>
</evidence>
<evidence type="ECO:0000256" key="2">
    <source>
        <dbReference type="ARBA" id="ARBA00022527"/>
    </source>
</evidence>
<dbReference type="GO" id="GO:0004674">
    <property type="term" value="F:protein serine/threonine kinase activity"/>
    <property type="evidence" value="ECO:0007669"/>
    <property type="project" value="UniProtKB-KW"/>
</dbReference>
<evidence type="ECO:0000256" key="3">
    <source>
        <dbReference type="ARBA" id="ARBA00022679"/>
    </source>
</evidence>
<keyword evidence="3" id="KW-0808">Transferase</keyword>
<sequence>MWTEIIVPGGPFWLGLSTSHSLQENYEVLGPLGHGRFGRVSLAKHRGTGMLVAVKELVKARVPAHYIVWEVEILQDLQHPNIVQLLEVIESEDKVYLVLEYVTGGNLRQRILRTENHRLPEEEARGVFQDIMGAMDYCHAQGIVHGDLKPQNVLINSQGHTKICDFGVGSRFLPGKEVAVTYGTLKYCAPERLLDRRYEGPPLDVWALGIILYELLTGQLPFNGDKTEMVQTMLSGRCSCPQSISRDAQDLIWNLLCFNPRMRPTAQEVLQHHWLQDAPPPSPEMLPMPPKMAILNVMDGMGFNPLKVINSARRKEMDTFLLLQSQGLQGPPLRIRVKPVCAPEDEDPDEEIASPSTAPAPSSHISQRSASAPVTCTGLLFPGVEPIGRQGGGDSQPPIPIPRTPTPGMSCQPIPAAPRVFCQPGPGASCSSSSPTSTPSSRGR</sequence>
<dbReference type="InterPro" id="IPR008271">
    <property type="entry name" value="Ser/Thr_kinase_AS"/>
</dbReference>
<evidence type="ECO:0000313" key="13">
    <source>
        <dbReference type="Proteomes" id="UP000694906"/>
    </source>
</evidence>
<dbReference type="RefSeq" id="XP_021114440.1">
    <property type="nucleotide sequence ID" value="XM_021258781.1"/>
</dbReference>
<dbReference type="Proteomes" id="UP000694906">
    <property type="component" value="Unplaced"/>
</dbReference>
<comment type="similarity">
    <text evidence="10">Belongs to the protein kinase superfamily.</text>
</comment>
<comment type="catalytic activity">
    <reaction evidence="8">
        <text>L-seryl-[protein] + ATP = O-phospho-L-seryl-[protein] + ADP + H(+)</text>
        <dbReference type="Rhea" id="RHEA:17989"/>
        <dbReference type="Rhea" id="RHEA-COMP:9863"/>
        <dbReference type="Rhea" id="RHEA-COMP:11604"/>
        <dbReference type="ChEBI" id="CHEBI:15378"/>
        <dbReference type="ChEBI" id="CHEBI:29999"/>
        <dbReference type="ChEBI" id="CHEBI:30616"/>
        <dbReference type="ChEBI" id="CHEBI:83421"/>
        <dbReference type="ChEBI" id="CHEBI:456216"/>
        <dbReference type="EC" id="2.7.11.1"/>
    </reaction>
</comment>
<evidence type="ECO:0000256" key="11">
    <source>
        <dbReference type="SAM" id="MobiDB-lite"/>
    </source>
</evidence>